<dbReference type="Proteomes" id="UP001175271">
    <property type="component" value="Unassembled WGS sequence"/>
</dbReference>
<evidence type="ECO:0000256" key="10">
    <source>
        <dbReference type="ARBA" id="ARBA00023136"/>
    </source>
</evidence>
<feature type="compositionally biased region" description="Low complexity" evidence="11">
    <location>
        <begin position="329"/>
        <end position="346"/>
    </location>
</feature>
<dbReference type="GO" id="GO:0005789">
    <property type="term" value="C:endoplasmic reticulum membrane"/>
    <property type="evidence" value="ECO:0007669"/>
    <property type="project" value="UniProtKB-SubCell"/>
</dbReference>
<keyword evidence="4" id="KW-0813">Transport</keyword>
<dbReference type="AlphaFoldDB" id="A0AA39HX68"/>
<dbReference type="InterPro" id="IPR000253">
    <property type="entry name" value="FHA_dom"/>
</dbReference>
<evidence type="ECO:0000256" key="1">
    <source>
        <dbReference type="ARBA" id="ARBA00004477"/>
    </source>
</evidence>
<feature type="transmembrane region" description="Helical" evidence="12">
    <location>
        <begin position="580"/>
        <end position="598"/>
    </location>
</feature>
<dbReference type="GO" id="GO:0006888">
    <property type="term" value="P:endoplasmic reticulum to Golgi vesicle-mediated transport"/>
    <property type="evidence" value="ECO:0007669"/>
    <property type="project" value="InterPro"/>
</dbReference>
<evidence type="ECO:0000256" key="9">
    <source>
        <dbReference type="ARBA" id="ARBA00023034"/>
    </source>
</evidence>
<dbReference type="Pfam" id="PF00498">
    <property type="entry name" value="FHA"/>
    <property type="match status" value="1"/>
</dbReference>
<evidence type="ECO:0000256" key="7">
    <source>
        <dbReference type="ARBA" id="ARBA00022927"/>
    </source>
</evidence>
<reference evidence="14" key="1">
    <citation type="submission" date="2023-06" db="EMBL/GenBank/DDBJ databases">
        <title>Genomic analysis of the entomopathogenic nematode Steinernema hermaphroditum.</title>
        <authorList>
            <person name="Schwarz E.M."/>
            <person name="Heppert J.K."/>
            <person name="Baniya A."/>
            <person name="Schwartz H.T."/>
            <person name="Tan C.-H."/>
            <person name="Antoshechkin I."/>
            <person name="Sternberg P.W."/>
            <person name="Goodrich-Blair H."/>
            <person name="Dillman A.R."/>
        </authorList>
    </citation>
    <scope>NUCLEOTIDE SEQUENCE</scope>
    <source>
        <strain evidence="14">PS9179</strain>
        <tissue evidence="14">Whole animal</tissue>
    </source>
</reference>
<dbReference type="SMART" id="SM00240">
    <property type="entry name" value="FHA"/>
    <property type="match status" value="1"/>
</dbReference>
<protein>
    <recommendedName>
        <fullName evidence="13">FHA domain-containing protein</fullName>
    </recommendedName>
</protein>
<organism evidence="14 15">
    <name type="scientific">Steinernema hermaphroditum</name>
    <dbReference type="NCBI Taxonomy" id="289476"/>
    <lineage>
        <taxon>Eukaryota</taxon>
        <taxon>Metazoa</taxon>
        <taxon>Ecdysozoa</taxon>
        <taxon>Nematoda</taxon>
        <taxon>Chromadorea</taxon>
        <taxon>Rhabditida</taxon>
        <taxon>Tylenchina</taxon>
        <taxon>Panagrolaimomorpha</taxon>
        <taxon>Strongyloidoidea</taxon>
        <taxon>Steinernematidae</taxon>
        <taxon>Steinernema</taxon>
    </lineage>
</organism>
<proteinExistence type="inferred from homology"/>
<feature type="domain" description="FHA" evidence="13">
    <location>
        <begin position="42"/>
        <end position="93"/>
    </location>
</feature>
<dbReference type="InterPro" id="IPR005578">
    <property type="entry name" value="Yif1_fam"/>
</dbReference>
<keyword evidence="7" id="KW-0653">Protein transport</keyword>
<dbReference type="EMBL" id="JAUCMV010000003">
    <property type="protein sequence ID" value="KAK0412527.1"/>
    <property type="molecule type" value="Genomic_DNA"/>
</dbReference>
<dbReference type="GO" id="GO:0015031">
    <property type="term" value="P:protein transport"/>
    <property type="evidence" value="ECO:0007669"/>
    <property type="project" value="UniProtKB-KW"/>
</dbReference>
<feature type="region of interest" description="Disordered" evidence="11">
    <location>
        <begin position="327"/>
        <end position="346"/>
    </location>
</feature>
<dbReference type="InterPro" id="IPR008984">
    <property type="entry name" value="SMAD_FHA_dom_sf"/>
</dbReference>
<keyword evidence="5 12" id="KW-0812">Transmembrane</keyword>
<evidence type="ECO:0000256" key="2">
    <source>
        <dbReference type="ARBA" id="ARBA00004653"/>
    </source>
</evidence>
<feature type="transmembrane region" description="Helical" evidence="12">
    <location>
        <begin position="449"/>
        <end position="468"/>
    </location>
</feature>
<dbReference type="Pfam" id="PF03878">
    <property type="entry name" value="YIF1"/>
    <property type="match status" value="1"/>
</dbReference>
<dbReference type="GO" id="GO:0000139">
    <property type="term" value="C:Golgi membrane"/>
    <property type="evidence" value="ECO:0007669"/>
    <property type="project" value="UniProtKB-SubCell"/>
</dbReference>
<dbReference type="PANTHER" id="PTHR14083:SF0">
    <property type="entry name" value="YIP1D-INTERACTING FACTOR 1, ISOFORM C"/>
    <property type="match status" value="1"/>
</dbReference>
<feature type="compositionally biased region" description="Acidic residues" evidence="11">
    <location>
        <begin position="231"/>
        <end position="241"/>
    </location>
</feature>
<feature type="region of interest" description="Disordered" evidence="11">
    <location>
        <begin position="197"/>
        <end position="253"/>
    </location>
</feature>
<evidence type="ECO:0000256" key="4">
    <source>
        <dbReference type="ARBA" id="ARBA00022448"/>
    </source>
</evidence>
<comment type="similarity">
    <text evidence="3">Belongs to the YIF1 family.</text>
</comment>
<dbReference type="PROSITE" id="PS50006">
    <property type="entry name" value="FHA_DOMAIN"/>
    <property type="match status" value="1"/>
</dbReference>
<evidence type="ECO:0000256" key="5">
    <source>
        <dbReference type="ARBA" id="ARBA00022692"/>
    </source>
</evidence>
<feature type="transmembrane region" description="Helical" evidence="12">
    <location>
        <begin position="539"/>
        <end position="559"/>
    </location>
</feature>
<accession>A0AA39HX68</accession>
<evidence type="ECO:0000256" key="6">
    <source>
        <dbReference type="ARBA" id="ARBA00022824"/>
    </source>
</evidence>
<evidence type="ECO:0000259" key="13">
    <source>
        <dbReference type="PROSITE" id="PS50006"/>
    </source>
</evidence>
<evidence type="ECO:0000256" key="3">
    <source>
        <dbReference type="ARBA" id="ARBA00009727"/>
    </source>
</evidence>
<evidence type="ECO:0000256" key="12">
    <source>
        <dbReference type="SAM" id="Phobius"/>
    </source>
</evidence>
<keyword evidence="6" id="KW-0256">Endoplasmic reticulum</keyword>
<evidence type="ECO:0000256" key="11">
    <source>
        <dbReference type="SAM" id="MobiDB-lite"/>
    </source>
</evidence>
<dbReference type="PANTHER" id="PTHR14083">
    <property type="entry name" value="YIP1 INTERACTING FACTOR HOMOLOG YIF1 PROTEIN"/>
    <property type="match status" value="1"/>
</dbReference>
<dbReference type="GO" id="GO:0005793">
    <property type="term" value="C:endoplasmic reticulum-Golgi intermediate compartment"/>
    <property type="evidence" value="ECO:0007669"/>
    <property type="project" value="TreeGrafter"/>
</dbReference>
<dbReference type="SUPFAM" id="SSF49879">
    <property type="entry name" value="SMAD/FHA domain"/>
    <property type="match status" value="1"/>
</dbReference>
<keyword evidence="15" id="KW-1185">Reference proteome</keyword>
<dbReference type="Gene3D" id="2.60.200.20">
    <property type="match status" value="1"/>
</dbReference>
<evidence type="ECO:0000313" key="15">
    <source>
        <dbReference type="Proteomes" id="UP001175271"/>
    </source>
</evidence>
<dbReference type="GO" id="GO:0030134">
    <property type="term" value="C:COPII-coated ER to Golgi transport vesicle"/>
    <property type="evidence" value="ECO:0007669"/>
    <property type="project" value="TreeGrafter"/>
</dbReference>
<comment type="caution">
    <text evidence="14">The sequence shown here is derived from an EMBL/GenBank/DDBJ whole genome shotgun (WGS) entry which is preliminary data.</text>
</comment>
<keyword evidence="10 12" id="KW-0472">Membrane</keyword>
<comment type="subcellular location">
    <subcellularLocation>
        <location evidence="1">Endoplasmic reticulum membrane</location>
        <topology evidence="1">Multi-pass membrane protein</topology>
    </subcellularLocation>
    <subcellularLocation>
        <location evidence="2">Golgi apparatus membrane</location>
        <topology evidence="2">Multi-pass membrane protein</topology>
    </subcellularLocation>
</comment>
<keyword evidence="9" id="KW-0333">Golgi apparatus</keyword>
<sequence length="644" mass="72900">MDSTSLLPFESPTMFVRISLATSLNWNFVKIRDFELDSDSKIAIGRSKQCSLQVTFAEISRVHCVIAQDRTKSGRFLIYNRSFQAITVGNKVVEPRRIGFLLPNQRVYIFSGRRPIVCFGITDLQFSRNSYVPNIQEAFRQPAIYGCRRQRPYCNAFDYASSQESTYTLSSVGGLTSDESFAAKNFYECQKRLSSASKTKSCPSLPSVPPTPVKGGAKVEVPSPDKKTDPIYDEVYDEGSDEETRSPKKLKKSKGVFHRMKKVVWQKINKCINVYWGDWSDTSNQWNQGGYGQQDAHQQPQAPYSYNYQEPQQSTAVPNMDYYSQQQSQFGGMPQHGHGQQPQHQQLQAPFAGNASGFMGGGFQQQFMADSVMNAAKQFGGQFAEEQKEKFSKVLSSFHLKYYFAVDNSYVGKKLAILLFPFLHKDWSVRYSNSDEPVPARMDVNAPDLYIPLMAFVTYILLSGFVLGTQNRFSPEQLGMLTSNALIYLIIENVIVLITKYVMNISQALSLWHSLAFTTYKYPGMILSLLMFLLGGKSIYYATLAYTSFAIVFFLLRTIKTFILDSPQMYDSHDAGRKRRLYLILFICFSQPFIMWLLTSSATSFTPGNYDFAHMAMKGMGLGGQKVPLLPDGEVDYEALLKMP</sequence>
<feature type="transmembrane region" description="Helical" evidence="12">
    <location>
        <begin position="480"/>
        <end position="499"/>
    </location>
</feature>
<evidence type="ECO:0000256" key="8">
    <source>
        <dbReference type="ARBA" id="ARBA00022989"/>
    </source>
</evidence>
<evidence type="ECO:0000313" key="14">
    <source>
        <dbReference type="EMBL" id="KAK0412527.1"/>
    </source>
</evidence>
<name>A0AA39HX68_9BILA</name>
<keyword evidence="8 12" id="KW-1133">Transmembrane helix</keyword>
<gene>
    <name evidence="14" type="ORF">QR680_006266</name>
</gene>